<dbReference type="EMBL" id="MQWD01000001">
    <property type="protein sequence ID" value="PAP77797.1"/>
    <property type="molecule type" value="Genomic_DNA"/>
</dbReference>
<sequence>MKTLLFLSLAGIAIVAVATPAFLSSPDTGEAHVAPDTQPVTTVAGPAFLTDPDDCRVEGTIPIVEDAAVTPSLARITPGEAEAAALAAVPGGSVTGTELDEEDGFLVYEIDLLQNGAEVDVTVDVGSGEVVCTDRD</sequence>
<comment type="caution">
    <text evidence="3">The sequence shown here is derived from an EMBL/GenBank/DDBJ whole genome shotgun (WGS) entry which is preliminary data.</text>
</comment>
<keyword evidence="4" id="KW-1185">Reference proteome</keyword>
<protein>
    <recommendedName>
        <fullName evidence="2">PepSY domain-containing protein</fullName>
    </recommendedName>
</protein>
<dbReference type="Proteomes" id="UP000216339">
    <property type="component" value="Unassembled WGS sequence"/>
</dbReference>
<dbReference type="RefSeq" id="WP_095511466.1">
    <property type="nucleotide sequence ID" value="NZ_MQWD01000001.1"/>
</dbReference>
<proteinExistence type="predicted"/>
<evidence type="ECO:0000313" key="4">
    <source>
        <dbReference type="Proteomes" id="UP000216339"/>
    </source>
</evidence>
<dbReference type="Pfam" id="PF03413">
    <property type="entry name" value="PepSY"/>
    <property type="match status" value="1"/>
</dbReference>
<name>A0A271J3D0_9BACT</name>
<evidence type="ECO:0000256" key="1">
    <source>
        <dbReference type="SAM" id="SignalP"/>
    </source>
</evidence>
<organism evidence="3 4">
    <name type="scientific">Rubrivirga marina</name>
    <dbReference type="NCBI Taxonomy" id="1196024"/>
    <lineage>
        <taxon>Bacteria</taxon>
        <taxon>Pseudomonadati</taxon>
        <taxon>Rhodothermota</taxon>
        <taxon>Rhodothermia</taxon>
        <taxon>Rhodothermales</taxon>
        <taxon>Rubricoccaceae</taxon>
        <taxon>Rubrivirga</taxon>
    </lineage>
</organism>
<dbReference type="OrthoDB" id="5361545at2"/>
<evidence type="ECO:0000313" key="3">
    <source>
        <dbReference type="EMBL" id="PAP77797.1"/>
    </source>
</evidence>
<gene>
    <name evidence="3" type="ORF">BSZ37_15770</name>
</gene>
<reference evidence="3 4" key="1">
    <citation type="submission" date="2016-11" db="EMBL/GenBank/DDBJ databases">
        <title>Study of marine rhodopsin-containing bacteria.</title>
        <authorList>
            <person name="Yoshizawa S."/>
            <person name="Kumagai Y."/>
            <person name="Kogure K."/>
        </authorList>
    </citation>
    <scope>NUCLEOTIDE SEQUENCE [LARGE SCALE GENOMIC DNA]</scope>
    <source>
        <strain evidence="3 4">SAORIC-28</strain>
    </source>
</reference>
<feature type="domain" description="PepSY" evidence="2">
    <location>
        <begin position="75"/>
        <end position="130"/>
    </location>
</feature>
<dbReference type="Gene3D" id="3.10.450.40">
    <property type="match status" value="1"/>
</dbReference>
<evidence type="ECO:0000259" key="2">
    <source>
        <dbReference type="Pfam" id="PF03413"/>
    </source>
</evidence>
<dbReference type="InterPro" id="IPR025711">
    <property type="entry name" value="PepSY"/>
</dbReference>
<keyword evidence="1" id="KW-0732">Signal</keyword>
<accession>A0A271J3D0</accession>
<dbReference type="AlphaFoldDB" id="A0A271J3D0"/>
<feature type="chain" id="PRO_5013148516" description="PepSY domain-containing protein" evidence="1">
    <location>
        <begin position="24"/>
        <end position="136"/>
    </location>
</feature>
<feature type="signal peptide" evidence="1">
    <location>
        <begin position="1"/>
        <end position="23"/>
    </location>
</feature>